<dbReference type="Proteomes" id="UP000326041">
    <property type="component" value="Chromosome"/>
</dbReference>
<proteinExistence type="predicted"/>
<accession>A0ABX6B3W8</accession>
<protein>
    <recommendedName>
        <fullName evidence="3">PIN domain-containing protein</fullName>
    </recommendedName>
</protein>
<organism evidence="1 2">
    <name type="scientific">Streptomyces prasinus</name>
    <dbReference type="NCBI Taxonomy" id="67345"/>
    <lineage>
        <taxon>Bacteria</taxon>
        <taxon>Bacillati</taxon>
        <taxon>Actinomycetota</taxon>
        <taxon>Actinomycetes</taxon>
        <taxon>Kitasatosporales</taxon>
        <taxon>Streptomycetaceae</taxon>
        <taxon>Streptomyces</taxon>
    </lineage>
</organism>
<dbReference type="EMBL" id="CP023697">
    <property type="protein sequence ID" value="QEV08605.1"/>
    <property type="molecule type" value="Genomic_DNA"/>
</dbReference>
<evidence type="ECO:0008006" key="3">
    <source>
        <dbReference type="Google" id="ProtNLM"/>
    </source>
</evidence>
<sequence length="101" mass="10788">MNVDGKAALEVSQEWWPEGDTVVDVAQGVPQVKSAVLTDDSDFLLTGTGAVQQARCASSERPDHVLFITAQVYADGVDDSEAMQKLITAYTRAVEGSAVCR</sequence>
<reference evidence="1 2" key="1">
    <citation type="submission" date="2017-09" db="EMBL/GenBank/DDBJ databases">
        <authorList>
            <person name="Lee N."/>
            <person name="Cho B.-K."/>
        </authorList>
    </citation>
    <scope>NUCLEOTIDE SEQUENCE [LARGE SCALE GENOMIC DNA]</scope>
    <source>
        <strain evidence="1 2">ATCC 13879</strain>
    </source>
</reference>
<evidence type="ECO:0000313" key="1">
    <source>
        <dbReference type="EMBL" id="QEV08605.1"/>
    </source>
</evidence>
<evidence type="ECO:0000313" key="2">
    <source>
        <dbReference type="Proteomes" id="UP000326041"/>
    </source>
</evidence>
<gene>
    <name evidence="1" type="ORF">CP972_25860</name>
</gene>
<keyword evidence="2" id="KW-1185">Reference proteome</keyword>
<name>A0ABX6B3W8_9ACTN</name>